<dbReference type="RefSeq" id="WP_071743888.1">
    <property type="nucleotide sequence ID" value="NZ_MACH01000003.1"/>
</dbReference>
<comment type="caution">
    <text evidence="4">The sequence shown here is derived from an EMBL/GenBank/DDBJ whole genome shotgun (WGS) entry which is preliminary data.</text>
</comment>
<sequence length="363" mass="41568">MKKVLILANNDVGLYKFRKELIQELVRDYKVYISLPNGEFIPYLKELGCNFIETPISRRGTNPITDLKLLINYKKIIGEVKPDLVLTYTIKPNIYGGLACKVSGVPYISNITGLGSAVENGGLLQKITVFLYKLALKEASCVFFQNEENREFFVKKKIVSNDHRLIPGSGVNLEQYRLLDYPADTTVNFLFIARVMKEKGIDQYLDAAKFIREKYSNTKFHILGFCEEAYESTLKEMQENGVIEYHGMQSEVKEFHKISHCTIHPTYYPEGMSNVLLESAACGRPIITTNRSGCREIVDHGENGYIVEQRNSQDLIEKIERFLRLDYESKRKMGIIGRNRAANEFDREIVVNSYIEEIGKILG</sequence>
<dbReference type="CDD" id="cd03808">
    <property type="entry name" value="GT4_CapM-like"/>
    <property type="match status" value="1"/>
</dbReference>
<reference evidence="4 5" key="1">
    <citation type="submission" date="2016-06" db="EMBL/GenBank/DDBJ databases">
        <title>First insights into the genetic diversity and population structure of in the Bacillus cereus group bacteria from diverse marine environments.</title>
        <authorList>
            <person name="Liu Y."/>
            <person name="Lai Q."/>
            <person name="Shao Z."/>
        </authorList>
    </citation>
    <scope>NUCLEOTIDE SEQUENCE [LARGE SCALE GENOMIC DNA]</scope>
    <source>
        <strain evidence="4 5">TD42</strain>
    </source>
</reference>
<accession>A0AA44L033</accession>
<dbReference type="GO" id="GO:0016757">
    <property type="term" value="F:glycosyltransferase activity"/>
    <property type="evidence" value="ECO:0007669"/>
    <property type="project" value="InterPro"/>
</dbReference>
<dbReference type="InterPro" id="IPR001296">
    <property type="entry name" value="Glyco_trans_1"/>
</dbReference>
<dbReference type="PANTHER" id="PTHR12526:SF630">
    <property type="entry name" value="GLYCOSYLTRANSFERASE"/>
    <property type="match status" value="1"/>
</dbReference>
<dbReference type="SUPFAM" id="SSF53756">
    <property type="entry name" value="UDP-Glycosyltransferase/glycogen phosphorylase"/>
    <property type="match status" value="1"/>
</dbReference>
<dbReference type="Gene3D" id="3.40.50.2000">
    <property type="entry name" value="Glycogen Phosphorylase B"/>
    <property type="match status" value="2"/>
</dbReference>
<evidence type="ECO:0000313" key="4">
    <source>
        <dbReference type="EMBL" id="OJE52249.1"/>
    </source>
</evidence>
<keyword evidence="4" id="KW-0808">Transferase</keyword>
<evidence type="ECO:0000256" key="1">
    <source>
        <dbReference type="ARBA" id="ARBA00009481"/>
    </source>
</evidence>
<feature type="domain" description="Glycosyltransferase subfamily 4-like N-terminal" evidence="3">
    <location>
        <begin position="3"/>
        <end position="146"/>
    </location>
</feature>
<proteinExistence type="inferred from homology"/>
<dbReference type="InterPro" id="IPR028098">
    <property type="entry name" value="Glyco_trans_4-like_N"/>
</dbReference>
<evidence type="ECO:0000259" key="2">
    <source>
        <dbReference type="Pfam" id="PF00534"/>
    </source>
</evidence>
<name>A0AA44L033_9BACI</name>
<dbReference type="EMBL" id="MACH01000003">
    <property type="protein sequence ID" value="OJE52249.1"/>
    <property type="molecule type" value="Genomic_DNA"/>
</dbReference>
<dbReference type="AlphaFoldDB" id="A0AA44L033"/>
<comment type="similarity">
    <text evidence="1">Belongs to the glycosyltransferase group 1 family. Glycosyltransferase 4 subfamily.</text>
</comment>
<dbReference type="Pfam" id="PF13477">
    <property type="entry name" value="Glyco_trans_4_2"/>
    <property type="match status" value="1"/>
</dbReference>
<feature type="domain" description="Glycosyl transferase family 1" evidence="2">
    <location>
        <begin position="188"/>
        <end position="339"/>
    </location>
</feature>
<protein>
    <submittedName>
        <fullName evidence="4">Glycosyl transferase</fullName>
    </submittedName>
</protein>
<dbReference type="Pfam" id="PF00534">
    <property type="entry name" value="Glycos_transf_1"/>
    <property type="match status" value="1"/>
</dbReference>
<evidence type="ECO:0000259" key="3">
    <source>
        <dbReference type="Pfam" id="PF13477"/>
    </source>
</evidence>
<evidence type="ECO:0000313" key="5">
    <source>
        <dbReference type="Proteomes" id="UP000183185"/>
    </source>
</evidence>
<dbReference type="PANTHER" id="PTHR12526">
    <property type="entry name" value="GLYCOSYLTRANSFERASE"/>
    <property type="match status" value="1"/>
</dbReference>
<organism evidence="4 5">
    <name type="scientific">Bacillus proteolyticus</name>
    <dbReference type="NCBI Taxonomy" id="2026192"/>
    <lineage>
        <taxon>Bacteria</taxon>
        <taxon>Bacillati</taxon>
        <taxon>Bacillota</taxon>
        <taxon>Bacilli</taxon>
        <taxon>Bacillales</taxon>
        <taxon>Bacillaceae</taxon>
        <taxon>Bacillus</taxon>
        <taxon>Bacillus cereus group</taxon>
    </lineage>
</organism>
<gene>
    <name evidence="4" type="ORF">BAQ49_19995</name>
</gene>
<dbReference type="Proteomes" id="UP000183185">
    <property type="component" value="Unassembled WGS sequence"/>
</dbReference>